<dbReference type="AlphaFoldDB" id="A0A3N6LZR4"/>
<evidence type="ECO:0000313" key="4">
    <source>
        <dbReference type="EMBL" id="RQG96423.1"/>
    </source>
</evidence>
<feature type="region of interest" description="Disordered" evidence="2">
    <location>
        <begin position="384"/>
        <end position="405"/>
    </location>
</feature>
<sequence>MDPDGPTVLLLDGDYDTSLVIASELTEDLEATVVGTGTTRYSRLLRSNYCEYAAIVPPSDDPAYEDALLGVVRSSRPDIVLPVGYESMASVDEIRSEIPDGVSLCVPPPESFRTAVDKEATLRRGRRLGIDTPADYSTLVRDLEADGRPPVADRLPFPLFLKARRENGSATTAPVEDPASFWDTYDRIAAAAPGGDVLVQEYVEGSDSTYGCGLLCFDNEVELACLHEELRSVPRHGGSGTHLRLGRDDGLERDARRLLRSIGWNGVALVEFKRRRDGTFVLMEINPKFWASYALASRFGYRFASTIVADRLDLEVELPVGTPQRSGEMVFPLRELKFQIENRSEASLSEYVTTMCKPSAAWDVDRRDLGAWLMPPMSLVSKLPTVDPSGSRTRSEPAVRGGMHG</sequence>
<reference evidence="4 5" key="1">
    <citation type="submission" date="2018-10" db="EMBL/GenBank/DDBJ databases">
        <title>Natrarchaeobius chitinivorans gen. nov., sp. nov., and Natrarchaeobius haloalkaliphilus sp. nov., alkaliphilic, chitin-utilizing haloarchaea from hypersaline alkaline lakes.</title>
        <authorList>
            <person name="Sorokin D.Y."/>
            <person name="Elcheninov A.G."/>
            <person name="Kostrikina N.A."/>
            <person name="Bale N.J."/>
            <person name="Sinninghe Damste J.S."/>
            <person name="Khijniak T.V."/>
            <person name="Kublanov I.V."/>
            <person name="Toshchakov S.V."/>
        </authorList>
    </citation>
    <scope>NUCLEOTIDE SEQUENCE [LARGE SCALE GENOMIC DNA]</scope>
    <source>
        <strain evidence="4 5">AArcht4T</strain>
    </source>
</reference>
<protein>
    <submittedName>
        <fullName evidence="4">ATP-dependent carboxylate-amine ligase</fullName>
    </submittedName>
</protein>
<dbReference type="GO" id="GO:0046872">
    <property type="term" value="F:metal ion binding"/>
    <property type="evidence" value="ECO:0007669"/>
    <property type="project" value="InterPro"/>
</dbReference>
<comment type="caution">
    <text evidence="4">The sequence shown here is derived from an EMBL/GenBank/DDBJ whole genome shotgun (WGS) entry which is preliminary data.</text>
</comment>
<dbReference type="RefSeq" id="WP_124194490.1">
    <property type="nucleotide sequence ID" value="NZ_REGA01000003.1"/>
</dbReference>
<dbReference type="OrthoDB" id="11959at2157"/>
<proteinExistence type="predicted"/>
<dbReference type="Proteomes" id="UP000282323">
    <property type="component" value="Unassembled WGS sequence"/>
</dbReference>
<dbReference type="SUPFAM" id="SSF56059">
    <property type="entry name" value="Glutathione synthetase ATP-binding domain-like"/>
    <property type="match status" value="1"/>
</dbReference>
<evidence type="ECO:0000256" key="1">
    <source>
        <dbReference type="PROSITE-ProRule" id="PRU00409"/>
    </source>
</evidence>
<dbReference type="InterPro" id="IPR011761">
    <property type="entry name" value="ATP-grasp"/>
</dbReference>
<evidence type="ECO:0000256" key="2">
    <source>
        <dbReference type="SAM" id="MobiDB-lite"/>
    </source>
</evidence>
<keyword evidence="4" id="KW-0436">Ligase</keyword>
<dbReference type="GO" id="GO:0016874">
    <property type="term" value="F:ligase activity"/>
    <property type="evidence" value="ECO:0007669"/>
    <property type="project" value="UniProtKB-KW"/>
</dbReference>
<accession>A0A3N6LZR4</accession>
<feature type="domain" description="ATP-grasp" evidence="3">
    <location>
        <begin position="122"/>
        <end position="312"/>
    </location>
</feature>
<keyword evidence="1" id="KW-0067">ATP-binding</keyword>
<name>A0A3N6LZR4_NATCH</name>
<dbReference type="PROSITE" id="PS50975">
    <property type="entry name" value="ATP_GRASP"/>
    <property type="match status" value="1"/>
</dbReference>
<keyword evidence="1" id="KW-0547">Nucleotide-binding</keyword>
<dbReference type="GO" id="GO:0005524">
    <property type="term" value="F:ATP binding"/>
    <property type="evidence" value="ECO:0007669"/>
    <property type="project" value="UniProtKB-UniRule"/>
</dbReference>
<keyword evidence="5" id="KW-1185">Reference proteome</keyword>
<gene>
    <name evidence="4" type="ORF">EA473_04675</name>
</gene>
<evidence type="ECO:0000313" key="5">
    <source>
        <dbReference type="Proteomes" id="UP000282323"/>
    </source>
</evidence>
<dbReference type="Gene3D" id="3.40.50.20">
    <property type="match status" value="1"/>
</dbReference>
<evidence type="ECO:0000259" key="3">
    <source>
        <dbReference type="PROSITE" id="PS50975"/>
    </source>
</evidence>
<organism evidence="4 5">
    <name type="scientific">Natrarchaeobius chitinivorans</name>
    <dbReference type="NCBI Taxonomy" id="1679083"/>
    <lineage>
        <taxon>Archaea</taxon>
        <taxon>Methanobacteriati</taxon>
        <taxon>Methanobacteriota</taxon>
        <taxon>Stenosarchaea group</taxon>
        <taxon>Halobacteria</taxon>
        <taxon>Halobacteriales</taxon>
        <taxon>Natrialbaceae</taxon>
        <taxon>Natrarchaeobius</taxon>
    </lineage>
</organism>
<dbReference type="Gene3D" id="3.30.470.20">
    <property type="entry name" value="ATP-grasp fold, B domain"/>
    <property type="match status" value="1"/>
</dbReference>
<dbReference type="EMBL" id="REGA01000003">
    <property type="protein sequence ID" value="RQG96423.1"/>
    <property type="molecule type" value="Genomic_DNA"/>
</dbReference>